<dbReference type="Pfam" id="PF00072">
    <property type="entry name" value="Response_reg"/>
    <property type="match status" value="1"/>
</dbReference>
<dbReference type="GO" id="GO:0003700">
    <property type="term" value="F:DNA-binding transcription factor activity"/>
    <property type="evidence" value="ECO:0007669"/>
    <property type="project" value="InterPro"/>
</dbReference>
<evidence type="ECO:0000256" key="2">
    <source>
        <dbReference type="ARBA" id="ARBA00023015"/>
    </source>
</evidence>
<feature type="domain" description="Response regulatory" evidence="8">
    <location>
        <begin position="3"/>
        <end position="120"/>
    </location>
</feature>
<dbReference type="PROSITE" id="PS50110">
    <property type="entry name" value="RESPONSE_REGULATORY"/>
    <property type="match status" value="1"/>
</dbReference>
<dbReference type="PANTHER" id="PTHR43280">
    <property type="entry name" value="ARAC-FAMILY TRANSCRIPTIONAL REGULATOR"/>
    <property type="match status" value="1"/>
</dbReference>
<feature type="modified residue" description="4-aspartylphosphate" evidence="6">
    <location>
        <position position="55"/>
    </location>
</feature>
<dbReference type="InterPro" id="IPR018062">
    <property type="entry name" value="HTH_AraC-typ_CS"/>
</dbReference>
<dbReference type="Pfam" id="PF12833">
    <property type="entry name" value="HTH_18"/>
    <property type="match status" value="1"/>
</dbReference>
<proteinExistence type="predicted"/>
<dbReference type="InterPro" id="IPR018060">
    <property type="entry name" value="HTH_AraC"/>
</dbReference>
<reference evidence="10" key="1">
    <citation type="submission" date="2016-10" db="EMBL/GenBank/DDBJ databases">
        <authorList>
            <person name="Varghese N."/>
            <person name="Submissions S."/>
        </authorList>
    </citation>
    <scope>NUCLEOTIDE SEQUENCE [LARGE SCALE GENOMIC DNA]</scope>
    <source>
        <strain evidence="10">DSM 17038</strain>
    </source>
</reference>
<dbReference type="InterPro" id="IPR020449">
    <property type="entry name" value="Tscrpt_reg_AraC-type_HTH"/>
</dbReference>
<comment type="function">
    <text evidence="5">May play the central regulatory role in sporulation. It may be an element of the effector pathway responsible for the activation of sporulation genes in response to nutritional stress. Spo0A may act in concert with spo0H (a sigma factor) to control the expression of some genes that are critical to the sporulation process.</text>
</comment>
<dbReference type="AlphaFoldDB" id="A0A1I2URD7"/>
<dbReference type="PANTHER" id="PTHR43280:SF2">
    <property type="entry name" value="HTH-TYPE TRANSCRIPTIONAL REGULATOR EXSA"/>
    <property type="match status" value="1"/>
</dbReference>
<name>A0A1I2URD7_9FIRM</name>
<dbReference type="Gene3D" id="1.10.10.60">
    <property type="entry name" value="Homeodomain-like"/>
    <property type="match status" value="2"/>
</dbReference>
<dbReference type="PROSITE" id="PS00041">
    <property type="entry name" value="HTH_ARAC_FAMILY_1"/>
    <property type="match status" value="1"/>
</dbReference>
<evidence type="ECO:0000256" key="6">
    <source>
        <dbReference type="PROSITE-ProRule" id="PRU00169"/>
    </source>
</evidence>
<evidence type="ECO:0000256" key="1">
    <source>
        <dbReference type="ARBA" id="ARBA00018672"/>
    </source>
</evidence>
<protein>
    <recommendedName>
        <fullName evidence="1">Stage 0 sporulation protein A homolog</fullName>
    </recommendedName>
</protein>
<dbReference type="SMART" id="SM00342">
    <property type="entry name" value="HTH_ARAC"/>
    <property type="match status" value="1"/>
</dbReference>
<dbReference type="Gene3D" id="3.40.50.2300">
    <property type="match status" value="1"/>
</dbReference>
<dbReference type="GO" id="GO:0000160">
    <property type="term" value="P:phosphorelay signal transduction system"/>
    <property type="evidence" value="ECO:0007669"/>
    <property type="project" value="InterPro"/>
</dbReference>
<keyword evidence="6" id="KW-0597">Phosphoprotein</keyword>
<accession>A0A1I2URD7</accession>
<dbReference type="PRINTS" id="PR00032">
    <property type="entry name" value="HTHARAC"/>
</dbReference>
<evidence type="ECO:0000256" key="4">
    <source>
        <dbReference type="ARBA" id="ARBA00023163"/>
    </source>
</evidence>
<keyword evidence="3" id="KW-0238">DNA-binding</keyword>
<evidence type="ECO:0000256" key="3">
    <source>
        <dbReference type="ARBA" id="ARBA00023125"/>
    </source>
</evidence>
<sequence>MYKVLICEDEALERQVLRYLLANSELPLEVAGEAANGQDAVKLSFSLLPDIVLMDIKMPSMDGLSAAKAIKDRNPVVEIVIITAYGKFSYSQQAIKYQVADYLLKPVQPEELFNTLKKIITRLEQRQAGPAGALESTSIKPGLLKEMINHLLLYNPEQGKLACRKIISEFLSQNRQFSRNLLASLAVKLLVLTTQILVNGGIAEEELAGVNNELAAAINSIGRPQELMLWGDQLVDKFIMIIKQIPHNDREIIELVKDLIHHNYSREYTLAQAASEVHLSPAYLSRIFKQKVRQSFTGYLTQHRLQQARQLLLHTERTIDEIAYSVGYSNNSYFTAVFKKNTGLTPSEYRLKGKNAQ</sequence>
<dbReference type="STRING" id="341036.SAMN05660649_02704"/>
<dbReference type="SUPFAM" id="SSF52172">
    <property type="entry name" value="CheY-like"/>
    <property type="match status" value="1"/>
</dbReference>
<dbReference type="OrthoDB" id="324626at2"/>
<dbReference type="InterPro" id="IPR009057">
    <property type="entry name" value="Homeodomain-like_sf"/>
</dbReference>
<keyword evidence="10" id="KW-1185">Reference proteome</keyword>
<organism evidence="9 10">
    <name type="scientific">Desulfotruncus arcticus DSM 17038</name>
    <dbReference type="NCBI Taxonomy" id="1121424"/>
    <lineage>
        <taxon>Bacteria</taxon>
        <taxon>Bacillati</taxon>
        <taxon>Bacillota</taxon>
        <taxon>Clostridia</taxon>
        <taxon>Eubacteriales</taxon>
        <taxon>Desulfallaceae</taxon>
        <taxon>Desulfotruncus</taxon>
    </lineage>
</organism>
<dbReference type="PROSITE" id="PS01124">
    <property type="entry name" value="HTH_ARAC_FAMILY_2"/>
    <property type="match status" value="1"/>
</dbReference>
<dbReference type="GO" id="GO:0043565">
    <property type="term" value="F:sequence-specific DNA binding"/>
    <property type="evidence" value="ECO:0007669"/>
    <property type="project" value="InterPro"/>
</dbReference>
<keyword evidence="4" id="KW-0804">Transcription</keyword>
<dbReference type="SMART" id="SM00448">
    <property type="entry name" value="REC"/>
    <property type="match status" value="1"/>
</dbReference>
<evidence type="ECO:0000259" key="7">
    <source>
        <dbReference type="PROSITE" id="PS01124"/>
    </source>
</evidence>
<evidence type="ECO:0000313" key="9">
    <source>
        <dbReference type="EMBL" id="SFG78307.1"/>
    </source>
</evidence>
<gene>
    <name evidence="9" type="ORF">SAMN05660649_02704</name>
</gene>
<dbReference type="InterPro" id="IPR001789">
    <property type="entry name" value="Sig_transdc_resp-reg_receiver"/>
</dbReference>
<dbReference type="SUPFAM" id="SSF46689">
    <property type="entry name" value="Homeodomain-like"/>
    <property type="match status" value="2"/>
</dbReference>
<dbReference type="InterPro" id="IPR011006">
    <property type="entry name" value="CheY-like_superfamily"/>
</dbReference>
<evidence type="ECO:0000256" key="5">
    <source>
        <dbReference type="ARBA" id="ARBA00024867"/>
    </source>
</evidence>
<feature type="domain" description="HTH araC/xylS-type" evidence="7">
    <location>
        <begin position="254"/>
        <end position="352"/>
    </location>
</feature>
<dbReference type="CDD" id="cd17536">
    <property type="entry name" value="REC_YesN-like"/>
    <property type="match status" value="1"/>
</dbReference>
<evidence type="ECO:0000259" key="8">
    <source>
        <dbReference type="PROSITE" id="PS50110"/>
    </source>
</evidence>
<dbReference type="Proteomes" id="UP000199337">
    <property type="component" value="Unassembled WGS sequence"/>
</dbReference>
<evidence type="ECO:0000313" key="10">
    <source>
        <dbReference type="Proteomes" id="UP000199337"/>
    </source>
</evidence>
<dbReference type="RefSeq" id="WP_092471908.1">
    <property type="nucleotide sequence ID" value="NZ_FOOX01000009.1"/>
</dbReference>
<dbReference type="EMBL" id="FOOX01000009">
    <property type="protein sequence ID" value="SFG78307.1"/>
    <property type="molecule type" value="Genomic_DNA"/>
</dbReference>
<keyword evidence="2" id="KW-0805">Transcription regulation</keyword>